<evidence type="ECO:0000256" key="5">
    <source>
        <dbReference type="ARBA" id="ARBA00023163"/>
    </source>
</evidence>
<keyword evidence="2" id="KW-0805">Transcription regulation</keyword>
<comment type="caution">
    <text evidence="7">The sequence shown here is derived from an EMBL/GenBank/DDBJ whole genome shotgun (WGS) entry which is preliminary data.</text>
</comment>
<evidence type="ECO:0000256" key="1">
    <source>
        <dbReference type="ARBA" id="ARBA00009437"/>
    </source>
</evidence>
<dbReference type="InterPro" id="IPR000847">
    <property type="entry name" value="LysR_HTH_N"/>
</dbReference>
<dbReference type="PANTHER" id="PTHR30346:SF26">
    <property type="entry name" value="HYDROGEN PEROXIDE-INDUCIBLE GENES ACTIVATOR"/>
    <property type="match status" value="1"/>
</dbReference>
<dbReference type="EMBL" id="JAAAMJ010000026">
    <property type="protein sequence ID" value="NDV89058.1"/>
    <property type="molecule type" value="Genomic_DNA"/>
</dbReference>
<evidence type="ECO:0000256" key="2">
    <source>
        <dbReference type="ARBA" id="ARBA00023015"/>
    </source>
</evidence>
<reference evidence="7 8" key="1">
    <citation type="submission" date="2020-01" db="EMBL/GenBank/DDBJ databases">
        <title>Genomes of bacteria type strains.</title>
        <authorList>
            <person name="Chen J."/>
            <person name="Zhu S."/>
            <person name="Chen J."/>
        </authorList>
    </citation>
    <scope>NUCLEOTIDE SEQUENCE [LARGE SCALE GENOMIC DNA]</scope>
    <source>
        <strain evidence="7 8">KCTC 52919</strain>
    </source>
</reference>
<keyword evidence="4" id="KW-0010">Activator</keyword>
<dbReference type="InterPro" id="IPR005119">
    <property type="entry name" value="LysR_subst-bd"/>
</dbReference>
<dbReference type="InterPro" id="IPR036390">
    <property type="entry name" value="WH_DNA-bd_sf"/>
</dbReference>
<evidence type="ECO:0000256" key="4">
    <source>
        <dbReference type="ARBA" id="ARBA00023159"/>
    </source>
</evidence>
<dbReference type="Pfam" id="PF00126">
    <property type="entry name" value="HTH_1"/>
    <property type="match status" value="1"/>
</dbReference>
<dbReference type="PANTHER" id="PTHR30346">
    <property type="entry name" value="TRANSCRIPTIONAL DUAL REGULATOR HCAR-RELATED"/>
    <property type="match status" value="1"/>
</dbReference>
<dbReference type="CDD" id="cd08411">
    <property type="entry name" value="PBP2_OxyR"/>
    <property type="match status" value="1"/>
</dbReference>
<keyword evidence="5" id="KW-0804">Transcription</keyword>
<dbReference type="Gene3D" id="3.40.190.10">
    <property type="entry name" value="Periplasmic binding protein-like II"/>
    <property type="match status" value="2"/>
</dbReference>
<evidence type="ECO:0000313" key="7">
    <source>
        <dbReference type="EMBL" id="NDV89058.1"/>
    </source>
</evidence>
<evidence type="ECO:0000313" key="8">
    <source>
        <dbReference type="Proteomes" id="UP000476332"/>
    </source>
</evidence>
<proteinExistence type="inferred from homology"/>
<gene>
    <name evidence="7" type="ORF">GTW51_20495</name>
</gene>
<dbReference type="Proteomes" id="UP000476332">
    <property type="component" value="Unassembled WGS sequence"/>
</dbReference>
<evidence type="ECO:0000259" key="6">
    <source>
        <dbReference type="PROSITE" id="PS50931"/>
    </source>
</evidence>
<comment type="similarity">
    <text evidence="1">Belongs to the LysR transcriptional regulatory family.</text>
</comment>
<organism evidence="7 8">
    <name type="scientific">Aurantimonas aggregata</name>
    <dbReference type="NCBI Taxonomy" id="2047720"/>
    <lineage>
        <taxon>Bacteria</taxon>
        <taxon>Pseudomonadati</taxon>
        <taxon>Pseudomonadota</taxon>
        <taxon>Alphaproteobacteria</taxon>
        <taxon>Hyphomicrobiales</taxon>
        <taxon>Aurantimonadaceae</taxon>
        <taxon>Aurantimonas</taxon>
    </lineage>
</organism>
<dbReference type="InterPro" id="IPR036388">
    <property type="entry name" value="WH-like_DNA-bd_sf"/>
</dbReference>
<dbReference type="AlphaFoldDB" id="A0A6L9MNT6"/>
<dbReference type="PROSITE" id="PS50931">
    <property type="entry name" value="HTH_LYSR"/>
    <property type="match status" value="1"/>
</dbReference>
<dbReference type="PRINTS" id="PR00039">
    <property type="entry name" value="HTHLYSR"/>
</dbReference>
<dbReference type="SUPFAM" id="SSF46785">
    <property type="entry name" value="Winged helix' DNA-binding domain"/>
    <property type="match status" value="1"/>
</dbReference>
<keyword evidence="8" id="KW-1185">Reference proteome</keyword>
<evidence type="ECO:0000256" key="3">
    <source>
        <dbReference type="ARBA" id="ARBA00023125"/>
    </source>
</evidence>
<sequence length="302" mass="32421">MITLRQLRYFEALSETLHFGRAAKRLNISQPALSAQIAQMEAFFGGALFQRSSGGIALTGEGQAIGGRVRAILTEVRELESIATAGDAPLSRRLRLGVIASVAPYLLPSLLALLAGEHPQLECEVRESVTDRLLRELSAGEIDCAIVALPVDEHGLETLTLFEDRFHFAVPADQADRYAARVPIGLMRDVRLILLEEGHCLRDQALEICQIADPSERAGLGATSLSTILRMVAAGLGATLIPDMAVGDETRRGGIAILPFEDPAPARTIALAFRPSTARRQDFGVLADVIRRAGDLGRAVAA</sequence>
<dbReference type="SUPFAM" id="SSF53850">
    <property type="entry name" value="Periplasmic binding protein-like II"/>
    <property type="match status" value="1"/>
</dbReference>
<keyword evidence="3" id="KW-0238">DNA-binding</keyword>
<dbReference type="GO" id="GO:0003700">
    <property type="term" value="F:DNA-binding transcription factor activity"/>
    <property type="evidence" value="ECO:0007669"/>
    <property type="project" value="InterPro"/>
</dbReference>
<dbReference type="GO" id="GO:0032993">
    <property type="term" value="C:protein-DNA complex"/>
    <property type="evidence" value="ECO:0007669"/>
    <property type="project" value="TreeGrafter"/>
</dbReference>
<protein>
    <submittedName>
        <fullName evidence="7">LysR family transcriptional regulator</fullName>
    </submittedName>
</protein>
<dbReference type="Gene3D" id="1.10.10.10">
    <property type="entry name" value="Winged helix-like DNA-binding domain superfamily/Winged helix DNA-binding domain"/>
    <property type="match status" value="1"/>
</dbReference>
<feature type="domain" description="HTH lysR-type" evidence="6">
    <location>
        <begin position="2"/>
        <end position="59"/>
    </location>
</feature>
<dbReference type="Pfam" id="PF03466">
    <property type="entry name" value="LysR_substrate"/>
    <property type="match status" value="1"/>
</dbReference>
<accession>A0A6L9MNT6</accession>
<dbReference type="RefSeq" id="WP_163045910.1">
    <property type="nucleotide sequence ID" value="NZ_JAAAMJ010000026.1"/>
</dbReference>
<dbReference type="FunFam" id="1.10.10.10:FF:000001">
    <property type="entry name" value="LysR family transcriptional regulator"/>
    <property type="match status" value="1"/>
</dbReference>
<name>A0A6L9MNT6_9HYPH</name>
<dbReference type="GO" id="GO:0003677">
    <property type="term" value="F:DNA binding"/>
    <property type="evidence" value="ECO:0007669"/>
    <property type="project" value="UniProtKB-KW"/>
</dbReference>